<dbReference type="PANTHER" id="PTHR23503:SF8">
    <property type="entry name" value="FACILITATED GLUCOSE TRANSPORTER PROTEIN 1"/>
    <property type="match status" value="1"/>
</dbReference>
<feature type="transmembrane region" description="Helical" evidence="6">
    <location>
        <begin position="122"/>
        <end position="140"/>
    </location>
</feature>
<keyword evidence="5 6" id="KW-0472">Membrane</keyword>
<dbReference type="PANTHER" id="PTHR23503">
    <property type="entry name" value="SOLUTE CARRIER FAMILY 2"/>
    <property type="match status" value="1"/>
</dbReference>
<dbReference type="WBParaSite" id="nRc.2.0.1.t47706-RA">
    <property type="protein sequence ID" value="nRc.2.0.1.t47706-RA"/>
    <property type="gene ID" value="nRc.2.0.1.g47706"/>
</dbReference>
<dbReference type="InterPro" id="IPR036259">
    <property type="entry name" value="MFS_trans_sf"/>
</dbReference>
<dbReference type="PROSITE" id="PS00217">
    <property type="entry name" value="SUGAR_TRANSPORT_2"/>
    <property type="match status" value="1"/>
</dbReference>
<dbReference type="PRINTS" id="PR00171">
    <property type="entry name" value="SUGRTRNSPORT"/>
</dbReference>
<feature type="transmembrane region" description="Helical" evidence="6">
    <location>
        <begin position="21"/>
        <end position="41"/>
    </location>
</feature>
<dbReference type="GO" id="GO:0015149">
    <property type="term" value="F:hexose transmembrane transporter activity"/>
    <property type="evidence" value="ECO:0007669"/>
    <property type="project" value="TreeGrafter"/>
</dbReference>
<feature type="transmembrane region" description="Helical" evidence="6">
    <location>
        <begin position="214"/>
        <end position="235"/>
    </location>
</feature>
<keyword evidence="4 6" id="KW-1133">Transmembrane helix</keyword>
<evidence type="ECO:0000313" key="8">
    <source>
        <dbReference type="Proteomes" id="UP000887565"/>
    </source>
</evidence>
<dbReference type="InterPro" id="IPR045263">
    <property type="entry name" value="GLUT"/>
</dbReference>
<organism evidence="8 9">
    <name type="scientific">Romanomermis culicivorax</name>
    <name type="common">Nematode worm</name>
    <dbReference type="NCBI Taxonomy" id="13658"/>
    <lineage>
        <taxon>Eukaryota</taxon>
        <taxon>Metazoa</taxon>
        <taxon>Ecdysozoa</taxon>
        <taxon>Nematoda</taxon>
        <taxon>Enoplea</taxon>
        <taxon>Dorylaimia</taxon>
        <taxon>Mermithida</taxon>
        <taxon>Mermithoidea</taxon>
        <taxon>Mermithidae</taxon>
        <taxon>Romanomermis</taxon>
    </lineage>
</organism>
<accession>A0A915LD02</accession>
<evidence type="ECO:0000256" key="3">
    <source>
        <dbReference type="ARBA" id="ARBA00022692"/>
    </source>
</evidence>
<dbReference type="GO" id="GO:0016020">
    <property type="term" value="C:membrane"/>
    <property type="evidence" value="ECO:0007669"/>
    <property type="project" value="UniProtKB-SubCell"/>
</dbReference>
<evidence type="ECO:0000313" key="9">
    <source>
        <dbReference type="WBParaSite" id="nRc.2.0.1.t47706-RA"/>
    </source>
</evidence>
<keyword evidence="8" id="KW-1185">Reference proteome</keyword>
<dbReference type="PROSITE" id="PS50850">
    <property type="entry name" value="MFS"/>
    <property type="match status" value="1"/>
</dbReference>
<evidence type="ECO:0000256" key="6">
    <source>
        <dbReference type="SAM" id="Phobius"/>
    </source>
</evidence>
<reference evidence="9" key="1">
    <citation type="submission" date="2022-11" db="UniProtKB">
        <authorList>
            <consortium name="WormBaseParasite"/>
        </authorList>
    </citation>
    <scope>IDENTIFICATION</scope>
</reference>
<dbReference type="SUPFAM" id="SSF103473">
    <property type="entry name" value="MFS general substrate transporter"/>
    <property type="match status" value="1"/>
</dbReference>
<evidence type="ECO:0000256" key="4">
    <source>
        <dbReference type="ARBA" id="ARBA00022989"/>
    </source>
</evidence>
<dbReference type="AlphaFoldDB" id="A0A915LD02"/>
<evidence type="ECO:0000256" key="5">
    <source>
        <dbReference type="ARBA" id="ARBA00023136"/>
    </source>
</evidence>
<sequence length="275" mass="29930">MSKFQSVPVDESALKGRFTGPLILSILAASFGSSFIFGYNIGCINSAGDTIKRWIAESLEYKPTNFTSNEYSSDEEFLKNLSDEQKENMESIWSLVVSLFPLGAIFGGVMTGLVADKFGRKGGMLINNILTFAGGLPMFLSKASGSHYLLYVGRFIIGLNCGLNSGLAPMYLTEISPVNYRGLLGTVNQLLVTIAILVSNILGLESLWGNASTWIYLLGFTMVPAVYQLIALPFCPESPRYLLITKGRDDSARNGRSFFPKSGTGHSDGHFCPQI</sequence>
<dbReference type="InterPro" id="IPR005828">
    <property type="entry name" value="MFS_sugar_transport-like"/>
</dbReference>
<dbReference type="OMA" id="NIGCINS"/>
<dbReference type="Gene3D" id="1.20.1250.20">
    <property type="entry name" value="MFS general substrate transporter like domains"/>
    <property type="match status" value="1"/>
</dbReference>
<proteinExistence type="predicted"/>
<dbReference type="InterPro" id="IPR003663">
    <property type="entry name" value="Sugar/inositol_transpt"/>
</dbReference>
<feature type="transmembrane region" description="Helical" evidence="6">
    <location>
        <begin position="183"/>
        <end position="202"/>
    </location>
</feature>
<keyword evidence="3 6" id="KW-0812">Transmembrane</keyword>
<keyword evidence="2" id="KW-0813">Transport</keyword>
<dbReference type="Pfam" id="PF00083">
    <property type="entry name" value="Sugar_tr"/>
    <property type="match status" value="1"/>
</dbReference>
<feature type="domain" description="Major facilitator superfamily (MFS) profile" evidence="7">
    <location>
        <begin position="26"/>
        <end position="275"/>
    </location>
</feature>
<feature type="transmembrane region" description="Helical" evidence="6">
    <location>
        <begin position="92"/>
        <end position="115"/>
    </location>
</feature>
<name>A0A915LD02_ROMCU</name>
<feature type="transmembrane region" description="Helical" evidence="6">
    <location>
        <begin position="152"/>
        <end position="171"/>
    </location>
</feature>
<dbReference type="InterPro" id="IPR020846">
    <property type="entry name" value="MFS_dom"/>
</dbReference>
<dbReference type="InterPro" id="IPR005829">
    <property type="entry name" value="Sugar_transporter_CS"/>
</dbReference>
<dbReference type="Proteomes" id="UP000887565">
    <property type="component" value="Unplaced"/>
</dbReference>
<evidence type="ECO:0000256" key="1">
    <source>
        <dbReference type="ARBA" id="ARBA00004141"/>
    </source>
</evidence>
<protein>
    <submittedName>
        <fullName evidence="9">Major facilitator superfamily (MFS) profile domain-containing protein</fullName>
    </submittedName>
</protein>
<evidence type="ECO:0000259" key="7">
    <source>
        <dbReference type="PROSITE" id="PS50850"/>
    </source>
</evidence>
<comment type="subcellular location">
    <subcellularLocation>
        <location evidence="1">Membrane</location>
        <topology evidence="1">Multi-pass membrane protein</topology>
    </subcellularLocation>
</comment>
<evidence type="ECO:0000256" key="2">
    <source>
        <dbReference type="ARBA" id="ARBA00022448"/>
    </source>
</evidence>